<organism evidence="7 8">
    <name type="scientific">Sphaerisporangium aureirubrum</name>
    <dbReference type="NCBI Taxonomy" id="1544736"/>
    <lineage>
        <taxon>Bacteria</taxon>
        <taxon>Bacillati</taxon>
        <taxon>Actinomycetota</taxon>
        <taxon>Actinomycetes</taxon>
        <taxon>Streptosporangiales</taxon>
        <taxon>Streptosporangiaceae</taxon>
        <taxon>Sphaerisporangium</taxon>
    </lineage>
</organism>
<dbReference type="InterPro" id="IPR036188">
    <property type="entry name" value="FAD/NAD-bd_sf"/>
</dbReference>
<keyword evidence="2" id="KW-0274">FAD</keyword>
<dbReference type="PANTHER" id="PTHR47178:SF5">
    <property type="entry name" value="FAD-BINDING DOMAIN-CONTAINING PROTEIN"/>
    <property type="match status" value="1"/>
</dbReference>
<reference evidence="8" key="1">
    <citation type="journal article" date="2019" name="Int. J. Syst. Evol. Microbiol.">
        <title>The Global Catalogue of Microorganisms (GCM) 10K type strain sequencing project: providing services to taxonomists for standard genome sequencing and annotation.</title>
        <authorList>
            <consortium name="The Broad Institute Genomics Platform"/>
            <consortium name="The Broad Institute Genome Sequencing Center for Infectious Disease"/>
            <person name="Wu L."/>
            <person name="Ma J."/>
        </authorList>
    </citation>
    <scope>NUCLEOTIDE SEQUENCE [LARGE SCALE GENOMIC DNA]</scope>
    <source>
        <strain evidence="8">JCM 30346</strain>
    </source>
</reference>
<dbReference type="RefSeq" id="WP_380762167.1">
    <property type="nucleotide sequence ID" value="NZ_JBHSRF010000097.1"/>
</dbReference>
<keyword evidence="1" id="KW-0285">Flavoprotein</keyword>
<evidence type="ECO:0000256" key="2">
    <source>
        <dbReference type="ARBA" id="ARBA00022827"/>
    </source>
</evidence>
<evidence type="ECO:0000259" key="6">
    <source>
        <dbReference type="Pfam" id="PF01494"/>
    </source>
</evidence>
<evidence type="ECO:0000256" key="1">
    <source>
        <dbReference type="ARBA" id="ARBA00022630"/>
    </source>
</evidence>
<keyword evidence="8" id="KW-1185">Reference proteome</keyword>
<evidence type="ECO:0000256" key="5">
    <source>
        <dbReference type="SAM" id="MobiDB-lite"/>
    </source>
</evidence>
<evidence type="ECO:0000313" key="8">
    <source>
        <dbReference type="Proteomes" id="UP001596137"/>
    </source>
</evidence>
<evidence type="ECO:0000256" key="4">
    <source>
        <dbReference type="ARBA" id="ARBA00023033"/>
    </source>
</evidence>
<feature type="domain" description="FAD-binding" evidence="6">
    <location>
        <begin position="9"/>
        <end position="172"/>
    </location>
</feature>
<protein>
    <submittedName>
        <fullName evidence="7">FAD-dependent oxidoreductase</fullName>
    </submittedName>
</protein>
<evidence type="ECO:0000313" key="7">
    <source>
        <dbReference type="EMBL" id="MFC6086715.1"/>
    </source>
</evidence>
<comment type="caution">
    <text evidence="7">The sequence shown here is derived from an EMBL/GenBank/DDBJ whole genome shotgun (WGS) entry which is preliminary data.</text>
</comment>
<feature type="compositionally biased region" description="Low complexity" evidence="5">
    <location>
        <begin position="425"/>
        <end position="437"/>
    </location>
</feature>
<dbReference type="Proteomes" id="UP001596137">
    <property type="component" value="Unassembled WGS sequence"/>
</dbReference>
<sequence>MATSDTPHILIIGGGLGGLCLAQGLAATGLSAAVYERDAGPAVRGQGYRITLKQDGVRALRACLPEHLAELCAATAIRSATTMTFLDERLVPKFAKPIPDQADSDAGFGVNRLTLREILLTGLPGNVHFGKQFQRYETRDGRVVAHFADGTSATGDLLVGADGTGSAVRRQLLPDAGLDDLGCFIYGRTPIGPDTMSWLPEVLTDSFNRVTDAAGTAVSVATCRAREPYDAAVARLAPGARLTPVPDYLAWTISGQGAGVWTLGGAREPRAAGPEELHRLAATLVRDWDPRVGRVIAEAHVPDTFLVTLASARPVELWDASGVTLLGDAVHTMSPGRGEGANTALRDAALLRDALASGRPLAEAVPAYEHEMLRYGFAAVTASRTSPFMPRPATPAPPAGPRQGPPRPAPHPRAMPPSGTPKPGSPSVSPLPGSPARYPKPGPPPGPRPGPPPV</sequence>
<feature type="domain" description="FAD-binding" evidence="6">
    <location>
        <begin position="311"/>
        <end position="357"/>
    </location>
</feature>
<keyword evidence="4" id="KW-0503">Monooxygenase</keyword>
<dbReference type="InterPro" id="IPR002938">
    <property type="entry name" value="FAD-bd"/>
</dbReference>
<keyword evidence="3" id="KW-0560">Oxidoreductase</keyword>
<feature type="compositionally biased region" description="Pro residues" evidence="5">
    <location>
        <begin position="389"/>
        <end position="424"/>
    </location>
</feature>
<proteinExistence type="predicted"/>
<dbReference type="EMBL" id="JBHSRF010000097">
    <property type="protein sequence ID" value="MFC6086715.1"/>
    <property type="molecule type" value="Genomic_DNA"/>
</dbReference>
<name>A0ABW1NU74_9ACTN</name>
<dbReference type="PANTHER" id="PTHR47178">
    <property type="entry name" value="MONOOXYGENASE, FAD-BINDING"/>
    <property type="match status" value="1"/>
</dbReference>
<accession>A0ABW1NU74</accession>
<evidence type="ECO:0000256" key="3">
    <source>
        <dbReference type="ARBA" id="ARBA00023002"/>
    </source>
</evidence>
<feature type="compositionally biased region" description="Pro residues" evidence="5">
    <location>
        <begin position="438"/>
        <end position="454"/>
    </location>
</feature>
<dbReference type="SUPFAM" id="SSF51905">
    <property type="entry name" value="FAD/NAD(P)-binding domain"/>
    <property type="match status" value="1"/>
</dbReference>
<dbReference type="Gene3D" id="3.50.50.60">
    <property type="entry name" value="FAD/NAD(P)-binding domain"/>
    <property type="match status" value="1"/>
</dbReference>
<feature type="region of interest" description="Disordered" evidence="5">
    <location>
        <begin position="385"/>
        <end position="454"/>
    </location>
</feature>
<dbReference type="Pfam" id="PF01494">
    <property type="entry name" value="FAD_binding_3"/>
    <property type="match status" value="2"/>
</dbReference>
<gene>
    <name evidence="7" type="ORF">ACFP1K_36480</name>
</gene>
<dbReference type="PRINTS" id="PR00420">
    <property type="entry name" value="RNGMNOXGNASE"/>
</dbReference>